<dbReference type="GO" id="GO:0005737">
    <property type="term" value="C:cytoplasm"/>
    <property type="evidence" value="ECO:0007669"/>
    <property type="project" value="TreeGrafter"/>
</dbReference>
<evidence type="ECO:0000256" key="4">
    <source>
        <dbReference type="ARBA" id="ARBA00022490"/>
    </source>
</evidence>
<dbReference type="FunCoup" id="A0A673ZCS6">
    <property type="interactions" value="357"/>
</dbReference>
<dbReference type="InterPro" id="IPR003128">
    <property type="entry name" value="Villin_headpiece"/>
</dbReference>
<dbReference type="InterPro" id="IPR036180">
    <property type="entry name" value="Gelsolin-like_dom_sf"/>
</dbReference>
<evidence type="ECO:0000259" key="10">
    <source>
        <dbReference type="PROSITE" id="PS51089"/>
    </source>
</evidence>
<dbReference type="GO" id="GO:0008154">
    <property type="term" value="P:actin polymerization or depolymerization"/>
    <property type="evidence" value="ECO:0007669"/>
    <property type="project" value="TreeGrafter"/>
</dbReference>
<evidence type="ECO:0000313" key="11">
    <source>
        <dbReference type="Ensembl" id="ENSSTUP00000044445.1"/>
    </source>
</evidence>
<dbReference type="CDD" id="cd11293">
    <property type="entry name" value="gelsolin_S4_like"/>
    <property type="match status" value="1"/>
</dbReference>
<evidence type="ECO:0000256" key="2">
    <source>
        <dbReference type="ARBA" id="ARBA00008418"/>
    </source>
</evidence>
<reference evidence="11" key="1">
    <citation type="submission" date="2025-08" db="UniProtKB">
        <authorList>
            <consortium name="Ensembl"/>
        </authorList>
    </citation>
    <scope>IDENTIFICATION</scope>
</reference>
<dbReference type="PANTHER" id="PTHR11977:SF33">
    <property type="entry name" value="ADVILLIN"/>
    <property type="match status" value="1"/>
</dbReference>
<evidence type="ECO:0000256" key="9">
    <source>
        <dbReference type="SAM" id="SignalP"/>
    </source>
</evidence>
<dbReference type="OMA" id="DPNIWSA"/>
<feature type="chain" id="PRO_5025611629" evidence="9">
    <location>
        <begin position="26"/>
        <end position="862"/>
    </location>
</feature>
<keyword evidence="9" id="KW-0732">Signal</keyword>
<comment type="subcellular location">
    <subcellularLocation>
        <location evidence="1">Cytoplasm</location>
        <location evidence="1">Cytoskeleton</location>
    </subcellularLocation>
</comment>
<evidence type="ECO:0000256" key="5">
    <source>
        <dbReference type="ARBA" id="ARBA00022737"/>
    </source>
</evidence>
<dbReference type="PANTHER" id="PTHR11977">
    <property type="entry name" value="VILLIN"/>
    <property type="match status" value="1"/>
</dbReference>
<proteinExistence type="inferred from homology"/>
<keyword evidence="8" id="KW-0206">Cytoskeleton</keyword>
<evidence type="ECO:0000256" key="3">
    <source>
        <dbReference type="ARBA" id="ARBA00022467"/>
    </source>
</evidence>
<dbReference type="Pfam" id="PF00626">
    <property type="entry name" value="Gelsolin"/>
    <property type="match status" value="6"/>
</dbReference>
<dbReference type="FunFam" id="3.40.20.10:FF:000001">
    <property type="entry name" value="Gelsolin"/>
    <property type="match status" value="1"/>
</dbReference>
<dbReference type="InterPro" id="IPR036886">
    <property type="entry name" value="Villin_headpiece_dom_sf"/>
</dbReference>
<keyword evidence="6" id="KW-0106">Calcium</keyword>
<dbReference type="CDD" id="cd11292">
    <property type="entry name" value="gelsolin_S3_like"/>
    <property type="match status" value="1"/>
</dbReference>
<dbReference type="SUPFAM" id="SSF55753">
    <property type="entry name" value="Actin depolymerizing proteins"/>
    <property type="match status" value="4"/>
</dbReference>
<evidence type="ECO:0000256" key="7">
    <source>
        <dbReference type="ARBA" id="ARBA00023203"/>
    </source>
</evidence>
<dbReference type="PRINTS" id="PR00597">
    <property type="entry name" value="GELSOLIN"/>
</dbReference>
<dbReference type="SUPFAM" id="SSF47050">
    <property type="entry name" value="VHP, Villin headpiece domain"/>
    <property type="match status" value="1"/>
</dbReference>
<dbReference type="FunFam" id="3.40.20.10:FF:000027">
    <property type="entry name" value="Villin 1"/>
    <property type="match status" value="1"/>
</dbReference>
<dbReference type="PROSITE" id="PS51089">
    <property type="entry name" value="HP"/>
    <property type="match status" value="1"/>
</dbReference>
<dbReference type="GO" id="GO:0051014">
    <property type="term" value="P:actin filament severing"/>
    <property type="evidence" value="ECO:0007669"/>
    <property type="project" value="TreeGrafter"/>
</dbReference>
<dbReference type="GO" id="GO:0005546">
    <property type="term" value="F:phosphatidylinositol-4,5-bisphosphate binding"/>
    <property type="evidence" value="ECO:0007669"/>
    <property type="project" value="TreeGrafter"/>
</dbReference>
<dbReference type="GO" id="GO:0051016">
    <property type="term" value="P:barbed-end actin filament capping"/>
    <property type="evidence" value="ECO:0007669"/>
    <property type="project" value="TreeGrafter"/>
</dbReference>
<dbReference type="Pfam" id="PF02209">
    <property type="entry name" value="VHP"/>
    <property type="match status" value="1"/>
</dbReference>
<dbReference type="GeneTree" id="ENSGT00940000159587"/>
<dbReference type="InParanoid" id="A0A673ZCS6"/>
<dbReference type="InterPro" id="IPR029006">
    <property type="entry name" value="ADF-H/Gelsolin-like_dom_sf"/>
</dbReference>
<dbReference type="Proteomes" id="UP000472277">
    <property type="component" value="Chromosome 16"/>
</dbReference>
<dbReference type="FunFam" id="3.40.20.10:FF:000004">
    <property type="entry name" value="Gelsolin"/>
    <property type="match status" value="1"/>
</dbReference>
<accession>A0A673ZCS6</accession>
<dbReference type="CDD" id="cd11288">
    <property type="entry name" value="gelsolin_S5_like"/>
    <property type="match status" value="1"/>
</dbReference>
<name>A0A673ZCS6_SALTR</name>
<protein>
    <submittedName>
        <fullName evidence="11">Advillin</fullName>
    </submittedName>
</protein>
<dbReference type="InterPro" id="IPR007123">
    <property type="entry name" value="Gelsolin-like_dom"/>
</dbReference>
<dbReference type="SMART" id="SM00153">
    <property type="entry name" value="VHP"/>
    <property type="match status" value="1"/>
</dbReference>
<organism evidence="11 12">
    <name type="scientific">Salmo trutta</name>
    <name type="common">Brown trout</name>
    <dbReference type="NCBI Taxonomy" id="8032"/>
    <lineage>
        <taxon>Eukaryota</taxon>
        <taxon>Metazoa</taxon>
        <taxon>Chordata</taxon>
        <taxon>Craniata</taxon>
        <taxon>Vertebrata</taxon>
        <taxon>Euteleostomi</taxon>
        <taxon>Actinopterygii</taxon>
        <taxon>Neopterygii</taxon>
        <taxon>Teleostei</taxon>
        <taxon>Protacanthopterygii</taxon>
        <taxon>Salmoniformes</taxon>
        <taxon>Salmonidae</taxon>
        <taxon>Salmoninae</taxon>
        <taxon>Salmo</taxon>
    </lineage>
</organism>
<keyword evidence="12" id="KW-1185">Reference proteome</keyword>
<dbReference type="GO" id="GO:0051015">
    <property type="term" value="F:actin filament binding"/>
    <property type="evidence" value="ECO:0007669"/>
    <property type="project" value="InterPro"/>
</dbReference>
<sequence length="862" mass="96946">MSRVCSLISLLICVSFLFSNQRLDGSVVKKTDICISLSSQKMELVQVPEKSHGNFYEGDCYILLSTQKVGSSLTYDIHYWIGSQSSQDEQGAAAVYTIQLDEFLGSGPIQHREAQNHESDAFRGYFKQGVIYKKGGVASGMKHIETNSYDIQRLLHVKGKKRVSAMEVEMSWKSFNLGDVFLLDCGKTIIQWNGPESNRQERLKGMLLAKDIRDRERGGRTEIGVIEGEAEANSSKLMDILTSILGQRTSKLPSGTPDEIADQQQKAQLTLYHVSDAEGQMKVIEVATRPLVQDMLNHDDCYFLDQGGVKIFVWKGKQANKAERQAAMSRALEFIKLKNYPTTTNVETVNDGAESALFKQLFQSWSVKEQTVGLGKTHNVGRVANVTQEKFDATRMHVMPDVAAQERMVDDGTGQVQVWRIEDLELVPVEPQWHGFFYGGDCYLVLYTYEVHNKLNYLLYMWQGRHASQDEIAASAFQAVALDQKYGDQPVQVRITMGKEPRHFMAMFKGKMVIFEGGTSRKGTSDPEPPIRLFQVHGSDASNTKAIEVPALAASLNSNDVFLLRSQSGIHLWCGKGSSGDERAMAKEVSSVIGQHSTAEEIVVEGQEPVEFWDLLGGKAPYANDKRLQQAALDHQQRLFECSNKTGRFIVTEVTQFTQDDLSEDDVMLLDTWDQVFLWVGNEANELEKKEAVVTSQEYLRTHPGSRDPDTPILLIKQGYEPPTFTGWFTAWDPSKWSVSASDLLLFQMNSRPVFCLDKNYYTSIMPRQPLCKKELSDKLLNLIFASQEQNGVETKKNFQSYPPKDLINKLANELPKGVEPTQKEKHLSDSDFSAIFGMSKNLFASLPLWKQLSIKKGKGLF</sequence>
<dbReference type="Gene3D" id="3.40.20.10">
    <property type="entry name" value="Severin"/>
    <property type="match status" value="6"/>
</dbReference>
<dbReference type="GO" id="GO:0015629">
    <property type="term" value="C:actin cytoskeleton"/>
    <property type="evidence" value="ECO:0007669"/>
    <property type="project" value="TreeGrafter"/>
</dbReference>
<keyword evidence="4" id="KW-0963">Cytoplasm</keyword>
<dbReference type="Gene3D" id="1.10.950.10">
    <property type="entry name" value="Villin headpiece domain"/>
    <property type="match status" value="1"/>
</dbReference>
<keyword evidence="7" id="KW-0009">Actin-binding</keyword>
<evidence type="ECO:0000256" key="1">
    <source>
        <dbReference type="ARBA" id="ARBA00004245"/>
    </source>
</evidence>
<dbReference type="Ensembl" id="ENSSTUT00000046399.1">
    <property type="protein sequence ID" value="ENSSTUP00000044445.1"/>
    <property type="gene ID" value="ENSSTUG00000015750.1"/>
</dbReference>
<keyword evidence="5" id="KW-0677">Repeat</keyword>
<gene>
    <name evidence="11" type="primary">AVIL</name>
    <name evidence="11" type="synonym">avil</name>
</gene>
<evidence type="ECO:0000256" key="6">
    <source>
        <dbReference type="ARBA" id="ARBA00022837"/>
    </source>
</evidence>
<feature type="signal peptide" evidence="9">
    <location>
        <begin position="1"/>
        <end position="25"/>
    </location>
</feature>
<evidence type="ECO:0000313" key="12">
    <source>
        <dbReference type="Proteomes" id="UP000472277"/>
    </source>
</evidence>
<dbReference type="SMART" id="SM00262">
    <property type="entry name" value="GEL"/>
    <property type="match status" value="6"/>
</dbReference>
<keyword evidence="3" id="KW-0117">Actin capping</keyword>
<comment type="similarity">
    <text evidence="2">Belongs to the villin/gelsolin family.</text>
</comment>
<reference evidence="11" key="2">
    <citation type="submission" date="2025-09" db="UniProtKB">
        <authorList>
            <consortium name="Ensembl"/>
        </authorList>
    </citation>
    <scope>IDENTIFICATION</scope>
</reference>
<dbReference type="InterPro" id="IPR007122">
    <property type="entry name" value="Villin/Gelsolin"/>
</dbReference>
<feature type="domain" description="HP" evidence="10">
    <location>
        <begin position="796"/>
        <end position="862"/>
    </location>
</feature>
<evidence type="ECO:0000256" key="8">
    <source>
        <dbReference type="ARBA" id="ARBA00023212"/>
    </source>
</evidence>
<dbReference type="AlphaFoldDB" id="A0A673ZCS6"/>
<dbReference type="FunFam" id="3.40.20.10:FF:000005">
    <property type="entry name" value="Gelsolin"/>
    <property type="match status" value="1"/>
</dbReference>
<dbReference type="CDD" id="cd11290">
    <property type="entry name" value="gelsolin_S1_like"/>
    <property type="match status" value="1"/>
</dbReference>
<dbReference type="CDD" id="cd11291">
    <property type="entry name" value="gelsolin_S6_like"/>
    <property type="match status" value="1"/>
</dbReference>
<dbReference type="CDD" id="cd11289">
    <property type="entry name" value="gelsolin_S2_like"/>
    <property type="match status" value="1"/>
</dbReference>
<dbReference type="SUPFAM" id="SSF82754">
    <property type="entry name" value="C-terminal, gelsolin-like domain of Sec23/24"/>
    <property type="match status" value="2"/>
</dbReference>